<keyword evidence="4 5" id="KW-0472">Membrane</keyword>
<evidence type="ECO:0000256" key="4">
    <source>
        <dbReference type="ARBA" id="ARBA00023136"/>
    </source>
</evidence>
<feature type="transmembrane region" description="Helical" evidence="5">
    <location>
        <begin position="112"/>
        <end position="132"/>
    </location>
</feature>
<dbReference type="RefSeq" id="WP_058246263.1">
    <property type="nucleotide sequence ID" value="NZ_CYSE01000001.1"/>
</dbReference>
<comment type="subcellular location">
    <subcellularLocation>
        <location evidence="1">Membrane</location>
        <topology evidence="1">Multi-pass membrane protein</topology>
    </subcellularLocation>
</comment>
<evidence type="ECO:0000256" key="3">
    <source>
        <dbReference type="ARBA" id="ARBA00022989"/>
    </source>
</evidence>
<evidence type="ECO:0000256" key="5">
    <source>
        <dbReference type="SAM" id="Phobius"/>
    </source>
</evidence>
<keyword evidence="7" id="KW-1185">Reference proteome</keyword>
<reference evidence="6 7" key="1">
    <citation type="submission" date="2015-09" db="EMBL/GenBank/DDBJ databases">
        <authorList>
            <consortium name="Swine Surveillance"/>
        </authorList>
    </citation>
    <scope>NUCLEOTIDE SEQUENCE [LARGE SCALE GENOMIC DNA]</scope>
    <source>
        <strain evidence="6 7">CECT 7648</strain>
    </source>
</reference>
<dbReference type="STRING" id="441103.TRN7648_00751"/>
<keyword evidence="2 5" id="KW-0812">Transmembrane</keyword>
<feature type="transmembrane region" description="Helical" evidence="5">
    <location>
        <begin position="21"/>
        <end position="40"/>
    </location>
</feature>
<proteinExistence type="predicted"/>
<protein>
    <submittedName>
        <fullName evidence="6">DoxX</fullName>
    </submittedName>
</protein>
<feature type="transmembrane region" description="Helical" evidence="5">
    <location>
        <begin position="81"/>
        <end position="105"/>
    </location>
</feature>
<keyword evidence="3 5" id="KW-1133">Transmembrane helix</keyword>
<dbReference type="AlphaFoldDB" id="A0A0N7LYX0"/>
<dbReference type="EMBL" id="CYSE01000001">
    <property type="protein sequence ID" value="CUH76041.1"/>
    <property type="molecule type" value="Genomic_DNA"/>
</dbReference>
<evidence type="ECO:0000313" key="7">
    <source>
        <dbReference type="Proteomes" id="UP000054935"/>
    </source>
</evidence>
<dbReference type="InterPro" id="IPR032808">
    <property type="entry name" value="DoxX"/>
</dbReference>
<sequence>MNAVQLYDSTVQALNRSGPQILPVLLRALFAATLLGYFWASALTKLGPGLLGIFKPSFNAYTQIFPRQMEAVSYDASQLGWLHWAVVVAGTWAEFILPFLIVIGLATRVSALGMIGFVIVQTLTDLIGHGAARHPETLGAWFDKTPDALIADQRAFWVVLLTGLALFGAGRLSVDAALRAQVRSA</sequence>
<name>A0A0N7LYX0_9RHOB</name>
<evidence type="ECO:0000313" key="6">
    <source>
        <dbReference type="EMBL" id="CUH76041.1"/>
    </source>
</evidence>
<dbReference type="Pfam" id="PF07681">
    <property type="entry name" value="DoxX"/>
    <property type="match status" value="1"/>
</dbReference>
<evidence type="ECO:0000256" key="2">
    <source>
        <dbReference type="ARBA" id="ARBA00022692"/>
    </source>
</evidence>
<gene>
    <name evidence="6" type="ORF">TRN7648_00751</name>
</gene>
<dbReference type="GO" id="GO:0016020">
    <property type="term" value="C:membrane"/>
    <property type="evidence" value="ECO:0007669"/>
    <property type="project" value="UniProtKB-SubCell"/>
</dbReference>
<dbReference type="Proteomes" id="UP000054935">
    <property type="component" value="Unassembled WGS sequence"/>
</dbReference>
<dbReference type="OrthoDB" id="121744at2"/>
<feature type="transmembrane region" description="Helical" evidence="5">
    <location>
        <begin position="155"/>
        <end position="174"/>
    </location>
</feature>
<accession>A0A0N7LYX0</accession>
<evidence type="ECO:0000256" key="1">
    <source>
        <dbReference type="ARBA" id="ARBA00004141"/>
    </source>
</evidence>
<organism evidence="6 7">
    <name type="scientific">Tropicibacter naphthalenivorans</name>
    <dbReference type="NCBI Taxonomy" id="441103"/>
    <lineage>
        <taxon>Bacteria</taxon>
        <taxon>Pseudomonadati</taxon>
        <taxon>Pseudomonadota</taxon>
        <taxon>Alphaproteobacteria</taxon>
        <taxon>Rhodobacterales</taxon>
        <taxon>Roseobacteraceae</taxon>
        <taxon>Tropicibacter</taxon>
    </lineage>
</organism>